<accession>A0AAD5L2R7</accession>
<feature type="domain" description="Nucleolar protein 10-like second" evidence="8">
    <location>
        <begin position="370"/>
        <end position="418"/>
    </location>
</feature>
<dbReference type="GO" id="GO:0030686">
    <property type="term" value="C:90S preribosome"/>
    <property type="evidence" value="ECO:0007669"/>
    <property type="project" value="TreeGrafter"/>
</dbReference>
<dbReference type="FunFam" id="2.130.10.10:FF:001909">
    <property type="entry name" value="WD repeat, SAM and U-box domain-containing protein"/>
    <property type="match status" value="1"/>
</dbReference>
<dbReference type="InterPro" id="IPR036322">
    <property type="entry name" value="WD40_repeat_dom_sf"/>
</dbReference>
<dbReference type="GO" id="GO:0032040">
    <property type="term" value="C:small-subunit processome"/>
    <property type="evidence" value="ECO:0007669"/>
    <property type="project" value="TreeGrafter"/>
</dbReference>
<dbReference type="Pfam" id="PF23098">
    <property type="entry name" value="Beta-prop_NOL10_N"/>
    <property type="match status" value="1"/>
</dbReference>
<sequence length="712" mass="82130">MLIQSSNNVKIYNLSAGKSLPEWLSDRKKRALQSKDLDIRRRVELIQDFDMPGVSTSIKVSKDGKYIMATGIYKPRVRCYEVANLSMKFERCMDAEVIKFEMLSEDYSKVVFLQCDRFVEFHAQYGRYYRTRIPKFGRDLKYHFQSCNLYIVGTGPDVYRLNLEEGRFLNSFQTEATTLNVCDMNPFHQLFVCGSKEGKIEAWDPRARNRVGVLDCALHAVTPDTQVIGIPQVTAVKFRDALTMGVGTSTGQILLYDLRSNRPTRVKDHRYGLPIKTVDFHNLNHDLVASMDSRIVRLWDRNTGEPYVSVEATSDLNDLCLVPNSGMMFMANEDKKMLTYYIPNLGPAPRWCSFLDSLTEELEEGETAAVYDDYKFLTVEELHDLGFSHLIGTNLLRAYMHGYFIDMRLYRKAKSIVEPLSLTRYKQNKVKETIDQQRSSRVQLQKLPAVNRELALKLMEDSKAVDDAEAVGKKSAAKLLMKSNILNDSRFKDLFVNPNFQIDKSSEEFRLLNPAVSRLDKIREKRIKKALVEDQFEPVEGTSVENPLMDDEFSDSERKGRKRTISQSDDSSSSSDDESLRNEIKLQHKIIREEKFQKRRLEREQEKLEGPKFMALKPGQKFQGFRPTNDQPKKKLAKASLGERIHLEEDVNKIKLAPSAGSREMTFTLPQSERVTKAREQAQHHHEERRKIIRSANHLRTRGRGRGGRGRY</sequence>
<dbReference type="AlphaFoldDB" id="A0AAD5L2R7"/>
<dbReference type="SUPFAM" id="SSF50978">
    <property type="entry name" value="WD40 repeat-like"/>
    <property type="match status" value="1"/>
</dbReference>
<dbReference type="EMBL" id="WJBH02000001">
    <property type="protein sequence ID" value="KAI9565461.1"/>
    <property type="molecule type" value="Genomic_DNA"/>
</dbReference>
<evidence type="ECO:0000256" key="3">
    <source>
        <dbReference type="ARBA" id="ARBA00022574"/>
    </source>
</evidence>
<evidence type="ECO:0000256" key="1">
    <source>
        <dbReference type="ARBA" id="ARBA00004604"/>
    </source>
</evidence>
<dbReference type="PANTHER" id="PTHR14927">
    <property type="entry name" value="NUCLEOLAR PROTEIN 10"/>
    <property type="match status" value="1"/>
</dbReference>
<keyword evidence="4" id="KW-0677">Repeat</keyword>
<evidence type="ECO:0000256" key="2">
    <source>
        <dbReference type="ARBA" id="ARBA00005264"/>
    </source>
</evidence>
<keyword evidence="3" id="KW-0853">WD repeat</keyword>
<evidence type="ECO:0000313" key="11">
    <source>
        <dbReference type="Proteomes" id="UP000820818"/>
    </source>
</evidence>
<dbReference type="InterPro" id="IPR056550">
    <property type="entry name" value="NOL10_2nd"/>
</dbReference>
<feature type="region of interest" description="Disordered" evidence="6">
    <location>
        <begin position="671"/>
        <end position="712"/>
    </location>
</feature>
<evidence type="ECO:0000313" key="10">
    <source>
        <dbReference type="EMBL" id="KAI9565461.1"/>
    </source>
</evidence>
<feature type="domain" description="Nucleolar protein 10-like N-terminal" evidence="9">
    <location>
        <begin position="3"/>
        <end position="367"/>
    </location>
</feature>
<evidence type="ECO:0000256" key="5">
    <source>
        <dbReference type="ARBA" id="ARBA00023242"/>
    </source>
</evidence>
<evidence type="ECO:0008006" key="12">
    <source>
        <dbReference type="Google" id="ProtNLM"/>
    </source>
</evidence>
<evidence type="ECO:0000259" key="8">
    <source>
        <dbReference type="Pfam" id="PF23097"/>
    </source>
</evidence>
<dbReference type="InterPro" id="IPR015943">
    <property type="entry name" value="WD40/YVTN_repeat-like_dom_sf"/>
</dbReference>
<name>A0AAD5L2R7_9CRUS</name>
<dbReference type="GO" id="GO:0000462">
    <property type="term" value="P:maturation of SSU-rRNA from tricistronic rRNA transcript (SSU-rRNA, 5.8S rRNA, LSU-rRNA)"/>
    <property type="evidence" value="ECO:0007669"/>
    <property type="project" value="TreeGrafter"/>
</dbReference>
<keyword evidence="5" id="KW-0539">Nucleus</keyword>
<dbReference type="Proteomes" id="UP000820818">
    <property type="component" value="Linkage Group LG1"/>
</dbReference>
<keyword evidence="11" id="KW-1185">Reference proteome</keyword>
<comment type="similarity">
    <text evidence="2">Belongs to the WD repeat NOL10/ENP2 family.</text>
</comment>
<gene>
    <name evidence="10" type="ORF">GHT06_009253</name>
</gene>
<evidence type="ECO:0000259" key="7">
    <source>
        <dbReference type="Pfam" id="PF08159"/>
    </source>
</evidence>
<feature type="compositionally biased region" description="Basic and acidic residues" evidence="6">
    <location>
        <begin position="674"/>
        <end position="690"/>
    </location>
</feature>
<feature type="compositionally biased region" description="Basic residues" evidence="6">
    <location>
        <begin position="691"/>
        <end position="712"/>
    </location>
</feature>
<proteinExistence type="inferred from homology"/>
<feature type="domain" description="NUC153" evidence="7">
    <location>
        <begin position="488"/>
        <end position="514"/>
    </location>
</feature>
<reference evidence="10 11" key="1">
    <citation type="submission" date="2022-05" db="EMBL/GenBank/DDBJ databases">
        <title>A multi-omics perspective on studying reproductive biology in Daphnia sinensis.</title>
        <authorList>
            <person name="Jia J."/>
        </authorList>
    </citation>
    <scope>NUCLEOTIDE SEQUENCE [LARGE SCALE GENOMIC DNA]</scope>
    <source>
        <strain evidence="10 11">WSL</strain>
    </source>
</reference>
<protein>
    <recommendedName>
        <fullName evidence="12">Nucleolar protein 10</fullName>
    </recommendedName>
</protein>
<evidence type="ECO:0000256" key="6">
    <source>
        <dbReference type="SAM" id="MobiDB-lite"/>
    </source>
</evidence>
<dbReference type="Gene3D" id="2.130.10.10">
    <property type="entry name" value="YVTN repeat-like/Quinoprotein amine dehydrogenase"/>
    <property type="match status" value="2"/>
</dbReference>
<comment type="subcellular location">
    <subcellularLocation>
        <location evidence="1">Nucleus</location>
        <location evidence="1">Nucleolus</location>
    </subcellularLocation>
</comment>
<dbReference type="InterPro" id="IPR040382">
    <property type="entry name" value="NOL10/Enp2"/>
</dbReference>
<dbReference type="PANTHER" id="PTHR14927:SF0">
    <property type="entry name" value="NUCLEOLAR PROTEIN 10"/>
    <property type="match status" value="1"/>
</dbReference>
<evidence type="ECO:0000259" key="9">
    <source>
        <dbReference type="Pfam" id="PF23098"/>
    </source>
</evidence>
<organism evidence="10 11">
    <name type="scientific">Daphnia sinensis</name>
    <dbReference type="NCBI Taxonomy" id="1820382"/>
    <lineage>
        <taxon>Eukaryota</taxon>
        <taxon>Metazoa</taxon>
        <taxon>Ecdysozoa</taxon>
        <taxon>Arthropoda</taxon>
        <taxon>Crustacea</taxon>
        <taxon>Branchiopoda</taxon>
        <taxon>Diplostraca</taxon>
        <taxon>Cladocera</taxon>
        <taxon>Anomopoda</taxon>
        <taxon>Daphniidae</taxon>
        <taxon>Daphnia</taxon>
        <taxon>Daphnia similis group</taxon>
    </lineage>
</organism>
<feature type="region of interest" description="Disordered" evidence="6">
    <location>
        <begin position="541"/>
        <end position="581"/>
    </location>
</feature>
<dbReference type="InterPro" id="IPR012580">
    <property type="entry name" value="NUC153"/>
</dbReference>
<comment type="caution">
    <text evidence="10">The sequence shown here is derived from an EMBL/GenBank/DDBJ whole genome shotgun (WGS) entry which is preliminary data.</text>
</comment>
<dbReference type="Pfam" id="PF08159">
    <property type="entry name" value="NUC153"/>
    <property type="match status" value="1"/>
</dbReference>
<evidence type="ECO:0000256" key="4">
    <source>
        <dbReference type="ARBA" id="ARBA00022737"/>
    </source>
</evidence>
<dbReference type="InterPro" id="IPR056551">
    <property type="entry name" value="Beta-prop_NOL10_N"/>
</dbReference>
<dbReference type="Pfam" id="PF23097">
    <property type="entry name" value="NOL10_2nd"/>
    <property type="match status" value="1"/>
</dbReference>